<comment type="similarity">
    <text evidence="4">Belongs to the FliW family.</text>
</comment>
<evidence type="ECO:0000313" key="6">
    <source>
        <dbReference type="Proteomes" id="UP000608071"/>
    </source>
</evidence>
<dbReference type="SUPFAM" id="SSF141457">
    <property type="entry name" value="BH3618-like"/>
    <property type="match status" value="1"/>
</dbReference>
<dbReference type="PANTHER" id="PTHR39190:SF1">
    <property type="entry name" value="FLAGELLAR ASSEMBLY FACTOR FLIW"/>
    <property type="match status" value="1"/>
</dbReference>
<dbReference type="RefSeq" id="WP_191800496.1">
    <property type="nucleotide sequence ID" value="NZ_JACSQL010000005.1"/>
</dbReference>
<dbReference type="InterPro" id="IPR003775">
    <property type="entry name" value="Flagellar_assembly_factor_FliW"/>
</dbReference>
<keyword evidence="5" id="KW-0282">Flagellum</keyword>
<dbReference type="PANTHER" id="PTHR39190">
    <property type="entry name" value="FLAGELLAR ASSEMBLY FACTOR FLIW"/>
    <property type="match status" value="1"/>
</dbReference>
<evidence type="ECO:0000256" key="2">
    <source>
        <dbReference type="ARBA" id="ARBA00022795"/>
    </source>
</evidence>
<sequence length="150" mass="17016">MIIETASWGSMEVEDDQIFHFNRGIPGFEEEKKFAILPYENSPFSMMQSLSERSLSFLLADPFLFEPGYEFELPEHETMELGIKGKVLVRCIVTLQASIEESSINLLAPIVMNPDNTEAKQIVLQQSGYQTRHVIKLLSAAKTLFEKDGE</sequence>
<dbReference type="InterPro" id="IPR024046">
    <property type="entry name" value="Flagellar_assmbl_FliW_dom_sf"/>
</dbReference>
<keyword evidence="1 4" id="KW-0963">Cytoplasm</keyword>
<name>A0ABR8T007_9BACL</name>
<comment type="function">
    <text evidence="4">Acts as an anti-CsrA protein, binds CsrA and prevents it from repressing translation of its target genes, one of which is flagellin. Binds to flagellin and participates in the assembly of the flagellum.</text>
</comment>
<organism evidence="5 6">
    <name type="scientific">Paenibacillus gallinarum</name>
    <dbReference type="NCBI Taxonomy" id="2762232"/>
    <lineage>
        <taxon>Bacteria</taxon>
        <taxon>Bacillati</taxon>
        <taxon>Bacillota</taxon>
        <taxon>Bacilli</taxon>
        <taxon>Bacillales</taxon>
        <taxon>Paenibacillaceae</taxon>
        <taxon>Paenibacillus</taxon>
    </lineage>
</organism>
<keyword evidence="5" id="KW-0966">Cell projection</keyword>
<keyword evidence="5" id="KW-0969">Cilium</keyword>
<evidence type="ECO:0000256" key="1">
    <source>
        <dbReference type="ARBA" id="ARBA00022490"/>
    </source>
</evidence>
<dbReference type="Pfam" id="PF02623">
    <property type="entry name" value="FliW"/>
    <property type="match status" value="1"/>
</dbReference>
<keyword evidence="4" id="KW-0143">Chaperone</keyword>
<comment type="subcellular location">
    <subcellularLocation>
        <location evidence="4">Cytoplasm</location>
    </subcellularLocation>
</comment>
<evidence type="ECO:0000256" key="3">
    <source>
        <dbReference type="ARBA" id="ARBA00022845"/>
    </source>
</evidence>
<protein>
    <recommendedName>
        <fullName evidence="4">Flagellar assembly factor FliW</fullName>
    </recommendedName>
</protein>
<dbReference type="EMBL" id="JACSQL010000005">
    <property type="protein sequence ID" value="MBD7968944.1"/>
    <property type="molecule type" value="Genomic_DNA"/>
</dbReference>
<evidence type="ECO:0000256" key="4">
    <source>
        <dbReference type="HAMAP-Rule" id="MF_01185"/>
    </source>
</evidence>
<dbReference type="Gene3D" id="2.30.290.10">
    <property type="entry name" value="BH3618-like"/>
    <property type="match status" value="1"/>
</dbReference>
<gene>
    <name evidence="4" type="primary">fliW</name>
    <name evidence="5" type="ORF">H9647_12785</name>
</gene>
<comment type="subunit">
    <text evidence="4">Interacts with translational regulator CsrA and flagellin(s).</text>
</comment>
<evidence type="ECO:0000313" key="5">
    <source>
        <dbReference type="EMBL" id="MBD7968944.1"/>
    </source>
</evidence>
<dbReference type="HAMAP" id="MF_01185">
    <property type="entry name" value="FliW"/>
    <property type="match status" value="1"/>
</dbReference>
<reference evidence="5 6" key="1">
    <citation type="submission" date="2020-08" db="EMBL/GenBank/DDBJ databases">
        <title>A Genomic Blueprint of the Chicken Gut Microbiome.</title>
        <authorList>
            <person name="Gilroy R."/>
            <person name="Ravi A."/>
            <person name="Getino M."/>
            <person name="Pursley I."/>
            <person name="Horton D.L."/>
            <person name="Alikhan N.-F."/>
            <person name="Baker D."/>
            <person name="Gharbi K."/>
            <person name="Hall N."/>
            <person name="Watson M."/>
            <person name="Adriaenssens E.M."/>
            <person name="Foster-Nyarko E."/>
            <person name="Jarju S."/>
            <person name="Secka A."/>
            <person name="Antonio M."/>
            <person name="Oren A."/>
            <person name="Chaudhuri R."/>
            <person name="La Ragione R.M."/>
            <person name="Hildebrand F."/>
            <person name="Pallen M.J."/>
        </authorList>
    </citation>
    <scope>NUCLEOTIDE SEQUENCE [LARGE SCALE GENOMIC DNA]</scope>
    <source>
        <strain evidence="5 6">Sa2BVA9</strain>
    </source>
</reference>
<accession>A0ABR8T007</accession>
<keyword evidence="3 4" id="KW-0810">Translation regulation</keyword>
<dbReference type="Proteomes" id="UP000608071">
    <property type="component" value="Unassembled WGS sequence"/>
</dbReference>
<proteinExistence type="inferred from homology"/>
<comment type="caution">
    <text evidence="5">The sequence shown here is derived from an EMBL/GenBank/DDBJ whole genome shotgun (WGS) entry which is preliminary data.</text>
</comment>
<keyword evidence="6" id="KW-1185">Reference proteome</keyword>
<keyword evidence="2 4" id="KW-1005">Bacterial flagellum biogenesis</keyword>